<feature type="coiled-coil region" evidence="1">
    <location>
        <begin position="172"/>
        <end position="199"/>
    </location>
</feature>
<sequence length="320" mass="34315">MASDFAAQIDAKLDEIVDAYLSRYAQISIKGIAAHAQAGGKGPGPTTRSVQADSDAMDQALLQMLELQRPVWRSWFMGLGEPGPEGANEAAQSMRTVFDSMDLNSENHPGHPVHRIQTNKMSGWKAAASTAFATYLGKLAHAMDNQRAIAEVIKGFPEVRGKLTDAAQEHALDIAEATIAALKQRAKEAAKERRQAFGEFIKGFAEIVGAVLTAPAGGVAVAAAAGAIKGMGGVISKQVENMGGTEPPQIIDSMEEALRKAKEGLNEDRAKLRASMMDVLSHRVNQPDNEDYLLRPPELGYLSPARTRRVRSEVAGSTTR</sequence>
<reference evidence="2 3" key="1">
    <citation type="journal article" date="2009" name="Stand. Genomic Sci.">
        <title>Complete genome sequence of Stackebrandtia nassauensis type strain (LLR-40K-21).</title>
        <authorList>
            <person name="Munk C."/>
            <person name="Lapidus A."/>
            <person name="Copeland A."/>
            <person name="Jando M."/>
            <person name="Mayilraj S."/>
            <person name="Glavina Del Rio T."/>
            <person name="Nolan M."/>
            <person name="Chen F."/>
            <person name="Lucas S."/>
            <person name="Tice H."/>
            <person name="Cheng J.F."/>
            <person name="Han C."/>
            <person name="Detter J.C."/>
            <person name="Bruce D."/>
            <person name="Goodwin L."/>
            <person name="Chain P."/>
            <person name="Pitluck S."/>
            <person name="Goker M."/>
            <person name="Ovchinikova G."/>
            <person name="Pati A."/>
            <person name="Ivanova N."/>
            <person name="Mavromatis K."/>
            <person name="Chen A."/>
            <person name="Palaniappan K."/>
            <person name="Land M."/>
            <person name="Hauser L."/>
            <person name="Chang Y.J."/>
            <person name="Jeffries C.D."/>
            <person name="Bristow J."/>
            <person name="Eisen J.A."/>
            <person name="Markowitz V."/>
            <person name="Hugenholtz P."/>
            <person name="Kyrpides N.C."/>
            <person name="Klenk H.P."/>
        </authorList>
    </citation>
    <scope>NUCLEOTIDE SEQUENCE [LARGE SCALE GENOMIC DNA]</scope>
    <source>
        <strain evidence="3">DSM 44728 / CIP 108903 / NRRL B-16338 / NBRC 102104 / LLR-40K-21</strain>
    </source>
</reference>
<evidence type="ECO:0000256" key="1">
    <source>
        <dbReference type="SAM" id="Coils"/>
    </source>
</evidence>
<name>D3PTZ9_STANL</name>
<keyword evidence="1" id="KW-0175">Coiled coil</keyword>
<evidence type="ECO:0000313" key="2">
    <source>
        <dbReference type="EMBL" id="ADD39757.1"/>
    </source>
</evidence>
<dbReference type="RefSeq" id="WP_013015328.1">
    <property type="nucleotide sequence ID" value="NC_013947.1"/>
</dbReference>
<dbReference type="Proteomes" id="UP000000844">
    <property type="component" value="Chromosome"/>
</dbReference>
<dbReference type="EMBL" id="CP001778">
    <property type="protein sequence ID" value="ADD39757.1"/>
    <property type="molecule type" value="Genomic_DNA"/>
</dbReference>
<dbReference type="HOGENOM" id="CLU_868525_0_0_11"/>
<organism evidence="2 3">
    <name type="scientific">Stackebrandtia nassauensis (strain DSM 44728 / CIP 108903 / NRRL B-16338 / NBRC 102104 / LLR-40K-21)</name>
    <dbReference type="NCBI Taxonomy" id="446470"/>
    <lineage>
        <taxon>Bacteria</taxon>
        <taxon>Bacillati</taxon>
        <taxon>Actinomycetota</taxon>
        <taxon>Actinomycetes</taxon>
        <taxon>Glycomycetales</taxon>
        <taxon>Glycomycetaceae</taxon>
        <taxon>Stackebrandtia</taxon>
    </lineage>
</organism>
<proteinExistence type="predicted"/>
<dbReference type="STRING" id="446470.Snas_0035"/>
<gene>
    <name evidence="2" type="ordered locus">Snas_0035</name>
</gene>
<dbReference type="KEGG" id="sna:Snas_0035"/>
<keyword evidence="3" id="KW-1185">Reference proteome</keyword>
<evidence type="ECO:0000313" key="3">
    <source>
        <dbReference type="Proteomes" id="UP000000844"/>
    </source>
</evidence>
<accession>D3PTZ9</accession>
<dbReference type="AlphaFoldDB" id="D3PTZ9"/>
<protein>
    <submittedName>
        <fullName evidence="2">Uncharacterized protein</fullName>
    </submittedName>
</protein>